<dbReference type="SMART" id="SM00729">
    <property type="entry name" value="Elp3"/>
    <property type="match status" value="1"/>
</dbReference>
<feature type="domain" description="Radical SAM core" evidence="1">
    <location>
        <begin position="213"/>
        <end position="437"/>
    </location>
</feature>
<evidence type="ECO:0000259" key="1">
    <source>
        <dbReference type="PROSITE" id="PS51918"/>
    </source>
</evidence>
<evidence type="ECO:0000313" key="3">
    <source>
        <dbReference type="Proteomes" id="UP000282321"/>
    </source>
</evidence>
<dbReference type="InterPro" id="IPR023404">
    <property type="entry name" value="rSAM_horseshoe"/>
</dbReference>
<dbReference type="PANTHER" id="PTHR42731:SF5">
    <property type="entry name" value="RADICAL SAM DOMAIN PROTEIN"/>
    <property type="match status" value="1"/>
</dbReference>
<dbReference type="Proteomes" id="UP000282321">
    <property type="component" value="Unassembled WGS sequence"/>
</dbReference>
<reference evidence="2 3" key="1">
    <citation type="submission" date="2018-06" db="EMBL/GenBank/DDBJ databases">
        <title>Extensive metabolic versatility and redundancy in microbially diverse, dynamic hydrothermal sediments.</title>
        <authorList>
            <person name="Dombrowski N."/>
            <person name="Teske A."/>
            <person name="Baker B.J."/>
        </authorList>
    </citation>
    <scope>NUCLEOTIDE SEQUENCE [LARGE SCALE GENOMIC DNA]</scope>
    <source>
        <strain evidence="2">B35_G9</strain>
    </source>
</reference>
<dbReference type="PANTHER" id="PTHR42731">
    <property type="entry name" value="SLL1084 PROTEIN"/>
    <property type="match status" value="1"/>
</dbReference>
<dbReference type="Gene3D" id="3.80.30.20">
    <property type="entry name" value="tm_1862 like domain"/>
    <property type="match status" value="1"/>
</dbReference>
<dbReference type="InterPro" id="IPR007197">
    <property type="entry name" value="rSAM"/>
</dbReference>
<dbReference type="InterPro" id="IPR006638">
    <property type="entry name" value="Elp3/MiaA/NifB-like_rSAM"/>
</dbReference>
<dbReference type="GO" id="GO:0003824">
    <property type="term" value="F:catalytic activity"/>
    <property type="evidence" value="ECO:0007669"/>
    <property type="project" value="InterPro"/>
</dbReference>
<name>A0A660S551_UNCT6</name>
<dbReference type="InterPro" id="IPR045784">
    <property type="entry name" value="Radical_SAM_N2"/>
</dbReference>
<organism evidence="2 3">
    <name type="scientific">candidate division TA06 bacterium</name>
    <dbReference type="NCBI Taxonomy" id="2250710"/>
    <lineage>
        <taxon>Bacteria</taxon>
        <taxon>Bacteria division TA06</taxon>
    </lineage>
</organism>
<dbReference type="Pfam" id="PF19864">
    <property type="entry name" value="Radical_SAM_N2"/>
    <property type="match status" value="1"/>
</dbReference>
<protein>
    <recommendedName>
        <fullName evidence="1">Radical SAM core domain-containing protein</fullName>
    </recommendedName>
</protein>
<dbReference type="GO" id="GO:0051536">
    <property type="term" value="F:iron-sulfur cluster binding"/>
    <property type="evidence" value="ECO:0007669"/>
    <property type="project" value="InterPro"/>
</dbReference>
<dbReference type="EMBL" id="QNBC01000147">
    <property type="protein sequence ID" value="RKX64600.1"/>
    <property type="molecule type" value="Genomic_DNA"/>
</dbReference>
<sequence>MKNLSVKVKKEALVKVALFYPNRLKIAAANLGYLTIYDILNARADTLCELFAMDEKYVSRSYNSGRDIGEFDIIAVSMSFEMDIFNLVRFFKLNGIPSYARDRNRFHPLIVGGGAYFTLNPETVSDFFDVILLGEGEEAVGELIENFIRGRRKDEIKDILSEIEGFYIPDRYEIEYDGVYIKSFQGTPKRVRKRLVTNIDKYIPSSLSDTPISHFKNTLLVEVSRGCPYSCAFCSTPSLYYPYRYRELNNVVSKVNEHSDYKKVGFIGSAISDYPYLDKLIAQTNVKTITLSSFRINRVDEEIILALKKRGLKTITIASEVGNERMWKKIGKGISRKMVFDAIDTLNRCEIERIKIYFIIGFHFETDDDVYDITKLLNNIADIYSGHITASVNIFIPKPQSILQWAPLADKNLIRRRVAILRKNTDPSVQIDMLSYKTAVLETIFSRGNRGIADYIVKSENDNIFNLINKNEEYFSEFLGELDTEKTLPWDFIEGGIEKKELKRKYLSI</sequence>
<evidence type="ECO:0000313" key="2">
    <source>
        <dbReference type="EMBL" id="RKX64600.1"/>
    </source>
</evidence>
<dbReference type="SFLD" id="SFLDG01082">
    <property type="entry name" value="B12-binding_domain_containing"/>
    <property type="match status" value="1"/>
</dbReference>
<dbReference type="InterPro" id="IPR058240">
    <property type="entry name" value="rSAM_sf"/>
</dbReference>
<dbReference type="SUPFAM" id="SSF102114">
    <property type="entry name" value="Radical SAM enzymes"/>
    <property type="match status" value="1"/>
</dbReference>
<dbReference type="AlphaFoldDB" id="A0A660S551"/>
<dbReference type="CDD" id="cd01335">
    <property type="entry name" value="Radical_SAM"/>
    <property type="match status" value="1"/>
</dbReference>
<dbReference type="Pfam" id="PF04055">
    <property type="entry name" value="Radical_SAM"/>
    <property type="match status" value="1"/>
</dbReference>
<dbReference type="PROSITE" id="PS51918">
    <property type="entry name" value="RADICAL_SAM"/>
    <property type="match status" value="1"/>
</dbReference>
<dbReference type="SFLD" id="SFLDS00029">
    <property type="entry name" value="Radical_SAM"/>
    <property type="match status" value="1"/>
</dbReference>
<comment type="caution">
    <text evidence="2">The sequence shown here is derived from an EMBL/GenBank/DDBJ whole genome shotgun (WGS) entry which is preliminary data.</text>
</comment>
<proteinExistence type="predicted"/>
<gene>
    <name evidence="2" type="ORF">DRP44_08015</name>
</gene>
<accession>A0A660S551</accession>
<dbReference type="Gene3D" id="3.40.50.280">
    <property type="entry name" value="Cobalamin-binding domain"/>
    <property type="match status" value="1"/>
</dbReference>